<sequence length="134" mass="15148">MPDRVESSAEAPFIYRSHAKNGNCYFYSCAIIYVIKKNKGDILAIQKQDIKLVTINALLILLGKVGLVGYFNKSLIILLRSYKILFNSVSELEASPSSLLNHGNLIIKCHRNIKYRGEQSIILSNLTLTNQVRY</sequence>
<dbReference type="STRING" id="128403.WA1_01860"/>
<dbReference type="EMBL" id="ANNX02000012">
    <property type="protein sequence ID" value="KYC43922.1"/>
    <property type="molecule type" value="Genomic_DNA"/>
</dbReference>
<evidence type="ECO:0000313" key="2">
    <source>
        <dbReference type="EMBL" id="KYC43922.1"/>
    </source>
</evidence>
<dbReference type="Proteomes" id="UP000076925">
    <property type="component" value="Unassembled WGS sequence"/>
</dbReference>
<dbReference type="AlphaFoldDB" id="A0A139XH30"/>
<name>A0A139XH30_9CYAN</name>
<protein>
    <submittedName>
        <fullName evidence="2">Uncharacterized protein</fullName>
    </submittedName>
</protein>
<dbReference type="RefSeq" id="WP_017748749.1">
    <property type="nucleotide sequence ID" value="NZ_KQ976354.1"/>
</dbReference>
<organism evidence="2 3">
    <name type="scientific">Scytonema hofmannii PCC 7110</name>
    <dbReference type="NCBI Taxonomy" id="128403"/>
    <lineage>
        <taxon>Bacteria</taxon>
        <taxon>Bacillati</taxon>
        <taxon>Cyanobacteriota</taxon>
        <taxon>Cyanophyceae</taxon>
        <taxon>Nostocales</taxon>
        <taxon>Scytonemataceae</taxon>
        <taxon>Scytonema</taxon>
    </lineage>
</organism>
<keyword evidence="3" id="KW-1185">Reference proteome</keyword>
<feature type="transmembrane region" description="Helical" evidence="1">
    <location>
        <begin position="52"/>
        <end position="71"/>
    </location>
</feature>
<reference evidence="2 3" key="1">
    <citation type="journal article" date="2013" name="Genome Biol. Evol.">
        <title>Genomes of Stigonematalean cyanobacteria (subsection V) and the evolution of oxygenic photosynthesis from prokaryotes to plastids.</title>
        <authorList>
            <person name="Dagan T."/>
            <person name="Roettger M."/>
            <person name="Stucken K."/>
            <person name="Landan G."/>
            <person name="Koch R."/>
            <person name="Major P."/>
            <person name="Gould S.B."/>
            <person name="Goremykin V.V."/>
            <person name="Rippka R."/>
            <person name="Tandeau de Marsac N."/>
            <person name="Gugger M."/>
            <person name="Lockhart P.J."/>
            <person name="Allen J.F."/>
            <person name="Brune I."/>
            <person name="Maus I."/>
            <person name="Puhler A."/>
            <person name="Martin W.F."/>
        </authorList>
    </citation>
    <scope>NUCLEOTIDE SEQUENCE [LARGE SCALE GENOMIC DNA]</scope>
    <source>
        <strain evidence="2 3">PCC 7110</strain>
    </source>
</reference>
<keyword evidence="1" id="KW-0812">Transmembrane</keyword>
<keyword evidence="1" id="KW-0472">Membrane</keyword>
<evidence type="ECO:0000313" key="3">
    <source>
        <dbReference type="Proteomes" id="UP000076925"/>
    </source>
</evidence>
<keyword evidence="1" id="KW-1133">Transmembrane helix</keyword>
<accession>A0A139XH30</accession>
<evidence type="ECO:0000256" key="1">
    <source>
        <dbReference type="SAM" id="Phobius"/>
    </source>
</evidence>
<proteinExistence type="predicted"/>
<dbReference type="OrthoDB" id="503272at2"/>
<gene>
    <name evidence="2" type="ORF">WA1_01860</name>
</gene>
<comment type="caution">
    <text evidence="2">The sequence shown here is derived from an EMBL/GenBank/DDBJ whole genome shotgun (WGS) entry which is preliminary data.</text>
</comment>